<dbReference type="InterPro" id="IPR001173">
    <property type="entry name" value="Glyco_trans_2-like"/>
</dbReference>
<protein>
    <submittedName>
        <fullName evidence="4">Glycosyltransferase involved in cell wall biosynthesis</fullName>
    </submittedName>
</protein>
<keyword evidence="1" id="KW-0812">Transmembrane</keyword>
<proteinExistence type="predicted"/>
<dbReference type="PANTHER" id="PTHR48090">
    <property type="entry name" value="UNDECAPRENYL-PHOSPHATE 4-DEOXY-4-FORMAMIDO-L-ARABINOSE TRANSFERASE-RELATED"/>
    <property type="match status" value="1"/>
</dbReference>
<sequence length="394" mass="43109">MTPNSEASSHNTTGGVLTIVMPCLNEAETLAICVQKSLLALRENGIPGEVIVADNGSTDGSQTIAVENGARVVPVPVRGYGAALMAGIKAATTPYILMIDADDSYNFSHAPRFLAELQNGAGLVMGNRFRGGIEPGAMPFLHKYLGNPVLSLIGRVFFPSPARDFHCGIRAFSKDAFEQMDLHTTGMEFASEMVVKASLLGIPIAEVPTTLKPDGRSRAPHLRTWPDGWRHLRFLMMYSPRWLFLYPGLVLTFLGLAGTIWLLPHARMVGEVRFDVNTLVYATACLLLGYHTVFFAVSAKVFAVTTGLLPNNPSFSRWFRLIKLETGLIVGGLTFIVSLLAAVWSVAYWEHSGYGPLRVEQMLRITLPSATGMVFGMETCFASFFLSMMGLRRR</sequence>
<dbReference type="Gene3D" id="3.90.550.10">
    <property type="entry name" value="Spore Coat Polysaccharide Biosynthesis Protein SpsA, Chain A"/>
    <property type="match status" value="1"/>
</dbReference>
<dbReference type="Proteomes" id="UP000540989">
    <property type="component" value="Unassembled WGS sequence"/>
</dbReference>
<evidence type="ECO:0000256" key="1">
    <source>
        <dbReference type="SAM" id="Phobius"/>
    </source>
</evidence>
<dbReference type="GO" id="GO:0016740">
    <property type="term" value="F:transferase activity"/>
    <property type="evidence" value="ECO:0007669"/>
    <property type="project" value="UniProtKB-KW"/>
</dbReference>
<keyword evidence="5" id="KW-1185">Reference proteome</keyword>
<dbReference type="PANTHER" id="PTHR48090:SF7">
    <property type="entry name" value="RFBJ PROTEIN"/>
    <property type="match status" value="1"/>
</dbReference>
<evidence type="ECO:0000259" key="3">
    <source>
        <dbReference type="Pfam" id="PF26629"/>
    </source>
</evidence>
<accession>A0A7W7ZHE8</accession>
<dbReference type="EMBL" id="JACHIP010000006">
    <property type="protein sequence ID" value="MBB5059654.1"/>
    <property type="molecule type" value="Genomic_DNA"/>
</dbReference>
<feature type="transmembrane region" description="Helical" evidence="1">
    <location>
        <begin position="279"/>
        <end position="303"/>
    </location>
</feature>
<gene>
    <name evidence="4" type="ORF">HDF16_004380</name>
</gene>
<keyword evidence="1" id="KW-0472">Membrane</keyword>
<feature type="domain" description="Low-salt glycan biosynthesis hexosyltransferase Agl6 C-terminal transmembrane region" evidence="3">
    <location>
        <begin position="298"/>
        <end position="390"/>
    </location>
</feature>
<keyword evidence="1" id="KW-1133">Transmembrane helix</keyword>
<dbReference type="CDD" id="cd04179">
    <property type="entry name" value="DPM_DPG-synthase_like"/>
    <property type="match status" value="1"/>
</dbReference>
<feature type="transmembrane region" description="Helical" evidence="1">
    <location>
        <begin position="369"/>
        <end position="391"/>
    </location>
</feature>
<dbReference type="Pfam" id="PF00535">
    <property type="entry name" value="Glycos_transf_2"/>
    <property type="match status" value="1"/>
</dbReference>
<dbReference type="RefSeq" id="WP_184221349.1">
    <property type="nucleotide sequence ID" value="NZ_JACHIP010000006.1"/>
</dbReference>
<dbReference type="InterPro" id="IPR029044">
    <property type="entry name" value="Nucleotide-diphossugar_trans"/>
</dbReference>
<feature type="transmembrane region" description="Helical" evidence="1">
    <location>
        <begin position="324"/>
        <end position="349"/>
    </location>
</feature>
<reference evidence="4 5" key="1">
    <citation type="submission" date="2020-08" db="EMBL/GenBank/DDBJ databases">
        <title>Genomic Encyclopedia of Type Strains, Phase IV (KMG-V): Genome sequencing to study the core and pangenomes of soil and plant-associated prokaryotes.</title>
        <authorList>
            <person name="Whitman W."/>
        </authorList>
    </citation>
    <scope>NUCLEOTIDE SEQUENCE [LARGE SCALE GENOMIC DNA]</scope>
    <source>
        <strain evidence="4 5">M8UP14</strain>
    </source>
</reference>
<dbReference type="InterPro" id="IPR058718">
    <property type="entry name" value="Agl6_TM_C"/>
</dbReference>
<dbReference type="AlphaFoldDB" id="A0A7W7ZHE8"/>
<dbReference type="Pfam" id="PF26629">
    <property type="entry name" value="GT2_TM_C"/>
    <property type="match status" value="1"/>
</dbReference>
<feature type="domain" description="Glycosyltransferase 2-like" evidence="2">
    <location>
        <begin position="18"/>
        <end position="179"/>
    </location>
</feature>
<keyword evidence="4" id="KW-0808">Transferase</keyword>
<evidence type="ECO:0000259" key="2">
    <source>
        <dbReference type="Pfam" id="PF00535"/>
    </source>
</evidence>
<feature type="transmembrane region" description="Helical" evidence="1">
    <location>
        <begin position="243"/>
        <end position="263"/>
    </location>
</feature>
<dbReference type="SUPFAM" id="SSF53448">
    <property type="entry name" value="Nucleotide-diphospho-sugar transferases"/>
    <property type="match status" value="1"/>
</dbReference>
<organism evidence="4 5">
    <name type="scientific">Granulicella aggregans</name>
    <dbReference type="NCBI Taxonomy" id="474949"/>
    <lineage>
        <taxon>Bacteria</taxon>
        <taxon>Pseudomonadati</taxon>
        <taxon>Acidobacteriota</taxon>
        <taxon>Terriglobia</taxon>
        <taxon>Terriglobales</taxon>
        <taxon>Acidobacteriaceae</taxon>
        <taxon>Granulicella</taxon>
    </lineage>
</organism>
<name>A0A7W7ZHE8_9BACT</name>
<dbReference type="InterPro" id="IPR050256">
    <property type="entry name" value="Glycosyltransferase_2"/>
</dbReference>
<comment type="caution">
    <text evidence="4">The sequence shown here is derived from an EMBL/GenBank/DDBJ whole genome shotgun (WGS) entry which is preliminary data.</text>
</comment>
<evidence type="ECO:0000313" key="5">
    <source>
        <dbReference type="Proteomes" id="UP000540989"/>
    </source>
</evidence>
<evidence type="ECO:0000313" key="4">
    <source>
        <dbReference type="EMBL" id="MBB5059654.1"/>
    </source>
</evidence>